<dbReference type="AlphaFoldDB" id="A0A6A6PIQ2"/>
<feature type="transmembrane region" description="Helical" evidence="2">
    <location>
        <begin position="12"/>
        <end position="32"/>
    </location>
</feature>
<feature type="region of interest" description="Disordered" evidence="1">
    <location>
        <begin position="122"/>
        <end position="197"/>
    </location>
</feature>
<dbReference type="Proteomes" id="UP000799767">
    <property type="component" value="Unassembled WGS sequence"/>
</dbReference>
<gene>
    <name evidence="3" type="ORF">BDY17DRAFT_326922</name>
</gene>
<evidence type="ECO:0000256" key="2">
    <source>
        <dbReference type="SAM" id="Phobius"/>
    </source>
</evidence>
<accession>A0A6A6PIQ2</accession>
<keyword evidence="4" id="KW-1185">Reference proteome</keyword>
<evidence type="ECO:0000313" key="4">
    <source>
        <dbReference type="Proteomes" id="UP000799767"/>
    </source>
</evidence>
<protein>
    <submittedName>
        <fullName evidence="3">Uncharacterized protein</fullName>
    </submittedName>
</protein>
<keyword evidence="2" id="KW-1133">Transmembrane helix</keyword>
<feature type="compositionally biased region" description="Polar residues" evidence="1">
    <location>
        <begin position="141"/>
        <end position="154"/>
    </location>
</feature>
<evidence type="ECO:0000313" key="3">
    <source>
        <dbReference type="EMBL" id="KAF2479920.1"/>
    </source>
</evidence>
<proteinExistence type="predicted"/>
<evidence type="ECO:0000256" key="1">
    <source>
        <dbReference type="SAM" id="MobiDB-lite"/>
    </source>
</evidence>
<dbReference type="EMBL" id="MU001640">
    <property type="protein sequence ID" value="KAF2479920.1"/>
    <property type="molecule type" value="Genomic_DNA"/>
</dbReference>
<keyword evidence="2" id="KW-0812">Transmembrane</keyword>
<reference evidence="3" key="1">
    <citation type="journal article" date="2020" name="Stud. Mycol.">
        <title>101 Dothideomycetes genomes: a test case for predicting lifestyles and emergence of pathogens.</title>
        <authorList>
            <person name="Haridas S."/>
            <person name="Albert R."/>
            <person name="Binder M."/>
            <person name="Bloem J."/>
            <person name="Labutti K."/>
            <person name="Salamov A."/>
            <person name="Andreopoulos B."/>
            <person name="Baker S."/>
            <person name="Barry K."/>
            <person name="Bills G."/>
            <person name="Bluhm B."/>
            <person name="Cannon C."/>
            <person name="Castanera R."/>
            <person name="Culley D."/>
            <person name="Daum C."/>
            <person name="Ezra D."/>
            <person name="Gonzalez J."/>
            <person name="Henrissat B."/>
            <person name="Kuo A."/>
            <person name="Liang C."/>
            <person name="Lipzen A."/>
            <person name="Lutzoni F."/>
            <person name="Magnuson J."/>
            <person name="Mondo S."/>
            <person name="Nolan M."/>
            <person name="Ohm R."/>
            <person name="Pangilinan J."/>
            <person name="Park H.-J."/>
            <person name="Ramirez L."/>
            <person name="Alfaro M."/>
            <person name="Sun H."/>
            <person name="Tritt A."/>
            <person name="Yoshinaga Y."/>
            <person name="Zwiers L.-H."/>
            <person name="Turgeon B."/>
            <person name="Goodwin S."/>
            <person name="Spatafora J."/>
            <person name="Crous P."/>
            <person name="Grigoriev I."/>
        </authorList>
    </citation>
    <scope>NUCLEOTIDE SEQUENCE</scope>
    <source>
        <strain evidence="3">CBS 113389</strain>
    </source>
</reference>
<organism evidence="3 4">
    <name type="scientific">Neohortaea acidophila</name>
    <dbReference type="NCBI Taxonomy" id="245834"/>
    <lineage>
        <taxon>Eukaryota</taxon>
        <taxon>Fungi</taxon>
        <taxon>Dikarya</taxon>
        <taxon>Ascomycota</taxon>
        <taxon>Pezizomycotina</taxon>
        <taxon>Dothideomycetes</taxon>
        <taxon>Dothideomycetidae</taxon>
        <taxon>Mycosphaerellales</taxon>
        <taxon>Teratosphaeriaceae</taxon>
        <taxon>Neohortaea</taxon>
    </lineage>
</organism>
<keyword evidence="2" id="KW-0472">Membrane</keyword>
<sequence length="197" mass="21779">MDPTNVAQPEAPTWKLVIIRSLKLIILGSVVMHLHPHTGTQPETPGLGTWEILYLLKVSLITTTMIFLAVYVRRVASAYRQLIIDELQRGDELQPSPALQPSTPPVPLADIQYGDASHSWAIPPQSTLSTIPEETHHSDEAGSSATAEQSTPSEPRQADRSDSIVDNDPENTNDREPTPSTDESEVIEYQPRHEPHI</sequence>
<dbReference type="RefSeq" id="XP_033586490.1">
    <property type="nucleotide sequence ID" value="XM_033737592.1"/>
</dbReference>
<dbReference type="GeneID" id="54478594"/>
<name>A0A6A6PIQ2_9PEZI</name>
<feature type="transmembrane region" description="Helical" evidence="2">
    <location>
        <begin position="52"/>
        <end position="72"/>
    </location>
</feature>